<dbReference type="GO" id="GO:0003723">
    <property type="term" value="F:RNA binding"/>
    <property type="evidence" value="ECO:0007669"/>
    <property type="project" value="UniProtKB-UniRule"/>
</dbReference>
<gene>
    <name evidence="10" type="ORF">SASPL_132323</name>
</gene>
<evidence type="ECO:0000259" key="9">
    <source>
        <dbReference type="PROSITE" id="PS50103"/>
    </source>
</evidence>
<keyword evidence="11" id="KW-1185">Reference proteome</keyword>
<dbReference type="SUPFAM" id="SSF54928">
    <property type="entry name" value="RNA-binding domain, RBD"/>
    <property type="match status" value="1"/>
</dbReference>
<dbReference type="SMART" id="SM00360">
    <property type="entry name" value="RRM"/>
    <property type="match status" value="1"/>
</dbReference>
<keyword evidence="4 6" id="KW-0694">RNA-binding</keyword>
<dbReference type="GO" id="GO:0008270">
    <property type="term" value="F:zinc ion binding"/>
    <property type="evidence" value="ECO:0007669"/>
    <property type="project" value="UniProtKB-KW"/>
</dbReference>
<evidence type="ECO:0000256" key="7">
    <source>
        <dbReference type="PROSITE-ProRule" id="PRU00723"/>
    </source>
</evidence>
<keyword evidence="1 7" id="KW-0479">Metal-binding</keyword>
<feature type="domain" description="RRM" evidence="8">
    <location>
        <begin position="179"/>
        <end position="254"/>
    </location>
</feature>
<dbReference type="SMART" id="SM00356">
    <property type="entry name" value="ZnF_C3H1"/>
    <property type="match status" value="1"/>
</dbReference>
<feature type="zinc finger region" description="C3H1-type" evidence="7">
    <location>
        <begin position="41"/>
        <end position="67"/>
    </location>
</feature>
<dbReference type="Gene3D" id="4.10.1000.10">
    <property type="entry name" value="Zinc finger, CCCH-type"/>
    <property type="match status" value="1"/>
</dbReference>
<evidence type="ECO:0000259" key="8">
    <source>
        <dbReference type="PROSITE" id="PS50102"/>
    </source>
</evidence>
<dbReference type="PANTHER" id="PTHR24009">
    <property type="entry name" value="RNA-BINDING (RRM/RBD/RNP MOTIFS)"/>
    <property type="match status" value="1"/>
</dbReference>
<dbReference type="InterPro" id="IPR000571">
    <property type="entry name" value="Znf_CCCH"/>
</dbReference>
<evidence type="ECO:0000313" key="11">
    <source>
        <dbReference type="Proteomes" id="UP000298416"/>
    </source>
</evidence>
<protein>
    <submittedName>
        <fullName evidence="10">Uncharacterized protein</fullName>
    </submittedName>
</protein>
<evidence type="ECO:0000256" key="2">
    <source>
        <dbReference type="ARBA" id="ARBA00022771"/>
    </source>
</evidence>
<reference evidence="10" key="1">
    <citation type="submission" date="2018-01" db="EMBL/GenBank/DDBJ databases">
        <authorList>
            <person name="Mao J.F."/>
        </authorList>
    </citation>
    <scope>NUCLEOTIDE SEQUENCE</scope>
    <source>
        <strain evidence="10">Huo1</strain>
        <tissue evidence="10">Leaf</tissue>
    </source>
</reference>
<dbReference type="EMBL" id="PNBA02000012">
    <property type="protein sequence ID" value="KAG6404747.1"/>
    <property type="molecule type" value="Genomic_DNA"/>
</dbReference>
<evidence type="ECO:0000256" key="4">
    <source>
        <dbReference type="ARBA" id="ARBA00022884"/>
    </source>
</evidence>
<sequence length="300" mass="34991">MFTLFTPPLPQNVLCIPQFGPSNFDTPYYYQMLNFRPLDVPEMQVCNSFREGYCKYGGSCRFLHVFQMQNGDCMVLNPPPSDEVMSSASLKQLEIELVELLRCTRGIPVSVSSLPILYFDRYRKVLQVEGYQMEIHRLIARMTTTSIRLTNKPHRRQSIILEENMHRYVRFRAENGHQLQVYLTFPPESTLNEQDVLNYFNNFGPVQKVRIPSQVQRMFGFVAFVYPEMAALVLTKTKPHYICGSQVLVKPFRENEDKVHDIKTFLTQNPSKILQLDSEIYWENIRLKITVELDASSDIL</sequence>
<dbReference type="InterPro" id="IPR036855">
    <property type="entry name" value="Znf_CCCH_sf"/>
</dbReference>
<dbReference type="Pfam" id="PF00642">
    <property type="entry name" value="zf-CCCH"/>
    <property type="match status" value="1"/>
</dbReference>
<evidence type="ECO:0000256" key="1">
    <source>
        <dbReference type="ARBA" id="ARBA00022723"/>
    </source>
</evidence>
<dbReference type="PROSITE" id="PS50103">
    <property type="entry name" value="ZF_C3H1"/>
    <property type="match status" value="1"/>
</dbReference>
<reference evidence="10" key="2">
    <citation type="submission" date="2020-08" db="EMBL/GenBank/DDBJ databases">
        <title>Plant Genome Project.</title>
        <authorList>
            <person name="Zhang R.-G."/>
        </authorList>
    </citation>
    <scope>NUCLEOTIDE SEQUENCE</scope>
    <source>
        <strain evidence="10">Huo1</strain>
        <tissue evidence="10">Leaf</tissue>
    </source>
</reference>
<name>A0A8X8ZH49_SALSN</name>
<dbReference type="InterPro" id="IPR035979">
    <property type="entry name" value="RBD_domain_sf"/>
</dbReference>
<dbReference type="InterPro" id="IPR012677">
    <property type="entry name" value="Nucleotide-bd_a/b_plait_sf"/>
</dbReference>
<keyword evidence="5" id="KW-0238">DNA-binding</keyword>
<dbReference type="PROSITE" id="PS50102">
    <property type="entry name" value="RRM"/>
    <property type="match status" value="1"/>
</dbReference>
<feature type="domain" description="C3H1-type" evidence="9">
    <location>
        <begin position="41"/>
        <end position="67"/>
    </location>
</feature>
<proteinExistence type="predicted"/>
<organism evidence="10">
    <name type="scientific">Salvia splendens</name>
    <name type="common">Scarlet sage</name>
    <dbReference type="NCBI Taxonomy" id="180675"/>
    <lineage>
        <taxon>Eukaryota</taxon>
        <taxon>Viridiplantae</taxon>
        <taxon>Streptophyta</taxon>
        <taxon>Embryophyta</taxon>
        <taxon>Tracheophyta</taxon>
        <taxon>Spermatophyta</taxon>
        <taxon>Magnoliopsida</taxon>
        <taxon>eudicotyledons</taxon>
        <taxon>Gunneridae</taxon>
        <taxon>Pentapetalae</taxon>
        <taxon>asterids</taxon>
        <taxon>lamiids</taxon>
        <taxon>Lamiales</taxon>
        <taxon>Lamiaceae</taxon>
        <taxon>Nepetoideae</taxon>
        <taxon>Mentheae</taxon>
        <taxon>Salviinae</taxon>
        <taxon>Salvia</taxon>
        <taxon>Salvia subgen. Calosphace</taxon>
        <taxon>core Calosphace</taxon>
    </lineage>
</organism>
<dbReference type="AlphaFoldDB" id="A0A8X8ZH49"/>
<accession>A0A8X8ZH49</accession>
<dbReference type="Gene3D" id="3.30.70.330">
    <property type="match status" value="1"/>
</dbReference>
<evidence type="ECO:0000256" key="6">
    <source>
        <dbReference type="PROSITE-ProRule" id="PRU00176"/>
    </source>
</evidence>
<dbReference type="GO" id="GO:0003677">
    <property type="term" value="F:DNA binding"/>
    <property type="evidence" value="ECO:0007669"/>
    <property type="project" value="UniProtKB-KW"/>
</dbReference>
<dbReference type="SUPFAM" id="SSF90229">
    <property type="entry name" value="CCCH zinc finger"/>
    <property type="match status" value="1"/>
</dbReference>
<dbReference type="Pfam" id="PF00076">
    <property type="entry name" value="RRM_1"/>
    <property type="match status" value="1"/>
</dbReference>
<dbReference type="PANTHER" id="PTHR24009:SF0">
    <property type="entry name" value="ZINC FINGER CCCH DOMAIN-CONTAINING PROTEIN 18"/>
    <property type="match status" value="1"/>
</dbReference>
<comment type="caution">
    <text evidence="10">The sequence shown here is derived from an EMBL/GenBank/DDBJ whole genome shotgun (WGS) entry which is preliminary data.</text>
</comment>
<evidence type="ECO:0000313" key="10">
    <source>
        <dbReference type="EMBL" id="KAG6404747.1"/>
    </source>
</evidence>
<dbReference type="Proteomes" id="UP000298416">
    <property type="component" value="Unassembled WGS sequence"/>
</dbReference>
<dbReference type="InterPro" id="IPR000504">
    <property type="entry name" value="RRM_dom"/>
</dbReference>
<keyword evidence="2 7" id="KW-0863">Zinc-finger</keyword>
<keyword evidence="3 7" id="KW-0862">Zinc</keyword>
<evidence type="ECO:0000256" key="3">
    <source>
        <dbReference type="ARBA" id="ARBA00022833"/>
    </source>
</evidence>
<evidence type="ECO:0000256" key="5">
    <source>
        <dbReference type="ARBA" id="ARBA00023125"/>
    </source>
</evidence>